<evidence type="ECO:0000313" key="4">
    <source>
        <dbReference type="Proteomes" id="UP000785679"/>
    </source>
</evidence>
<dbReference type="Proteomes" id="UP000785679">
    <property type="component" value="Unassembled WGS sequence"/>
</dbReference>
<organism evidence="3 4">
    <name type="scientific">Halteria grandinella</name>
    <dbReference type="NCBI Taxonomy" id="5974"/>
    <lineage>
        <taxon>Eukaryota</taxon>
        <taxon>Sar</taxon>
        <taxon>Alveolata</taxon>
        <taxon>Ciliophora</taxon>
        <taxon>Intramacronucleata</taxon>
        <taxon>Spirotrichea</taxon>
        <taxon>Stichotrichia</taxon>
        <taxon>Sporadotrichida</taxon>
        <taxon>Halteriidae</taxon>
        <taxon>Halteria</taxon>
    </lineage>
</organism>
<accession>A0A8J8T623</accession>
<dbReference type="EMBL" id="RRYP01004691">
    <property type="protein sequence ID" value="TNV82668.1"/>
    <property type="molecule type" value="Genomic_DNA"/>
</dbReference>
<comment type="caution">
    <text evidence="3">The sequence shown here is derived from an EMBL/GenBank/DDBJ whole genome shotgun (WGS) entry which is preliminary data.</text>
</comment>
<gene>
    <name evidence="3" type="ORF">FGO68_gene13731</name>
</gene>
<evidence type="ECO:0000313" key="3">
    <source>
        <dbReference type="EMBL" id="TNV82668.1"/>
    </source>
</evidence>
<evidence type="ECO:0000256" key="2">
    <source>
        <dbReference type="SAM" id="MobiDB-lite"/>
    </source>
</evidence>
<keyword evidence="4" id="KW-1185">Reference proteome</keyword>
<dbReference type="AlphaFoldDB" id="A0A8J8T623"/>
<proteinExistence type="predicted"/>
<evidence type="ECO:0000256" key="1">
    <source>
        <dbReference type="SAM" id="Coils"/>
    </source>
</evidence>
<protein>
    <submittedName>
        <fullName evidence="3">Uncharacterized protein</fullName>
    </submittedName>
</protein>
<feature type="compositionally biased region" description="Polar residues" evidence="2">
    <location>
        <begin position="223"/>
        <end position="245"/>
    </location>
</feature>
<name>A0A8J8T623_HALGN</name>
<sequence length="433" mass="50234">MVDKETEISVEPIKSQEHAVEQAAFYIRDNPDLEWTGRYKTVMFGLFHFIYVKKRKTEPCQCALLYTRSMHSAFQLYDLQQSESANITENHIILRNIDLFNLLETCDCVFKEMVVKKVEQAHEQLLMIVRENEAREKEALKKRQEELAIQKEIQKIEQIHKFQEQLIGQQLQPSPIKIQARVLPLKSINLDKSNTSVQQEAIASAVGQEPPKKIQFHRRNISFKQPPSQQRGNLQVRPSQTQAHSPQRAKDPIIQIPLASKQTPQGAIDIMVKDEEEKEEQPVIQEIVTLRVFGIDPRYENTPNRDRDFVSIKLQENKHSQQSVNQFYISAIAHLKRQNQHAQPFYGDKPAIKVNEKLFYLSASLTISDLRLKQGDTIILLGDPCPHINLGDTFGKKEKRDCECLAETRKQRFCYYCKRHFCLQCGMVISLLI</sequence>
<keyword evidence="1" id="KW-0175">Coiled coil</keyword>
<reference evidence="3" key="1">
    <citation type="submission" date="2019-06" db="EMBL/GenBank/DDBJ databases">
        <authorList>
            <person name="Zheng W."/>
        </authorList>
    </citation>
    <scope>NUCLEOTIDE SEQUENCE</scope>
    <source>
        <strain evidence="3">QDHG01</strain>
    </source>
</reference>
<feature type="region of interest" description="Disordered" evidence="2">
    <location>
        <begin position="223"/>
        <end position="251"/>
    </location>
</feature>
<feature type="coiled-coil region" evidence="1">
    <location>
        <begin position="130"/>
        <end position="157"/>
    </location>
</feature>